<reference evidence="2 3" key="1">
    <citation type="submission" date="2015-07" db="EMBL/GenBank/DDBJ databases">
        <title>The draft genome sequence of Leadbetterella sp. JN14-9.</title>
        <authorList>
            <person name="Liu Y."/>
            <person name="Du J."/>
            <person name="Shao Z."/>
        </authorList>
    </citation>
    <scope>NUCLEOTIDE SEQUENCE [LARGE SCALE GENOMIC DNA]</scope>
    <source>
        <strain evidence="2 3">JN14-9</strain>
    </source>
</reference>
<keyword evidence="1" id="KW-0732">Signal</keyword>
<dbReference type="STRING" id="1605367.AFM12_15130"/>
<evidence type="ECO:0000313" key="2">
    <source>
        <dbReference type="EMBL" id="KPM47149.1"/>
    </source>
</evidence>
<evidence type="ECO:0000256" key="1">
    <source>
        <dbReference type="SAM" id="SignalP"/>
    </source>
</evidence>
<proteinExistence type="predicted"/>
<evidence type="ECO:0000313" key="3">
    <source>
        <dbReference type="Proteomes" id="UP000050454"/>
    </source>
</evidence>
<sequence length="187" mass="19243">MKKIISLTALVVGVMSLAHAQDSNSDNHQITVVVPNIALLDIEPGTAATRNFSSTFAQPTPLEAGEKIDNPDDNTDLWINYSSILPSAVTSRKVNVKASAIPDGVTIKVTAGAAAAGGAGTKGTSAGEITLSTSDQEIISGIGSVYTGTGISKGHQLTYAFDADDADYADLKAKSTAVTVTYTLVDN</sequence>
<dbReference type="RefSeq" id="WP_055149747.1">
    <property type="nucleotide sequence ID" value="NZ_JXSZ01000012.1"/>
</dbReference>
<dbReference type="OrthoDB" id="1120212at2"/>
<dbReference type="EMBL" id="LGTQ01000012">
    <property type="protein sequence ID" value="KPM47149.1"/>
    <property type="molecule type" value="Genomic_DNA"/>
</dbReference>
<keyword evidence="3" id="KW-1185">Reference proteome</keyword>
<accession>A0A0P7BRY1</accession>
<gene>
    <name evidence="2" type="ORF">AFM12_15130</name>
</gene>
<evidence type="ECO:0008006" key="4">
    <source>
        <dbReference type="Google" id="ProtNLM"/>
    </source>
</evidence>
<name>A0A0P7BRY1_9BACT</name>
<protein>
    <recommendedName>
        <fullName evidence="4">WxL domain-containing protein</fullName>
    </recommendedName>
</protein>
<dbReference type="Proteomes" id="UP000050454">
    <property type="component" value="Unassembled WGS sequence"/>
</dbReference>
<dbReference type="AlphaFoldDB" id="A0A0P7BRY1"/>
<comment type="caution">
    <text evidence="2">The sequence shown here is derived from an EMBL/GenBank/DDBJ whole genome shotgun (WGS) entry which is preliminary data.</text>
</comment>
<feature type="signal peptide" evidence="1">
    <location>
        <begin position="1"/>
        <end position="20"/>
    </location>
</feature>
<feature type="chain" id="PRO_5006136154" description="WxL domain-containing protein" evidence="1">
    <location>
        <begin position="21"/>
        <end position="187"/>
    </location>
</feature>
<organism evidence="2 3">
    <name type="scientific">Jiulongibacter sediminis</name>
    <dbReference type="NCBI Taxonomy" id="1605367"/>
    <lineage>
        <taxon>Bacteria</taxon>
        <taxon>Pseudomonadati</taxon>
        <taxon>Bacteroidota</taxon>
        <taxon>Cytophagia</taxon>
        <taxon>Cytophagales</taxon>
        <taxon>Leadbetterellaceae</taxon>
        <taxon>Jiulongibacter</taxon>
    </lineage>
</organism>